<dbReference type="EMBL" id="BMQS01000007">
    <property type="protein sequence ID" value="GGT93251.1"/>
    <property type="molecule type" value="Genomic_DNA"/>
</dbReference>
<keyword evidence="3" id="KW-1185">Reference proteome</keyword>
<reference evidence="2" key="4">
    <citation type="submission" date="2020-09" db="EMBL/GenBank/DDBJ databases">
        <authorList>
            <person name="Sun Q."/>
            <person name="Ohkuma M."/>
        </authorList>
    </citation>
    <scope>NUCLEOTIDE SEQUENCE</scope>
    <source>
        <strain evidence="2">JCM 31740</strain>
    </source>
</reference>
<dbReference type="Proteomes" id="UP000276741">
    <property type="component" value="Chromosome"/>
</dbReference>
<dbReference type="GeneID" id="38666523"/>
<evidence type="ECO:0000313" key="2">
    <source>
        <dbReference type="EMBL" id="GGT93251.1"/>
    </source>
</evidence>
<reference evidence="3" key="2">
    <citation type="submission" date="2018-04" db="EMBL/GenBank/DDBJ databases">
        <title>Complete genome sequence of Sulfodiicoccus acidiphilus strain HS-1.</title>
        <authorList>
            <person name="Sakai H.D."/>
            <person name="Kurosawa N."/>
        </authorList>
    </citation>
    <scope>NUCLEOTIDE SEQUENCE [LARGE SCALE GENOMIC DNA]</scope>
    <source>
        <strain evidence="3">HS-1</strain>
    </source>
</reference>
<gene>
    <name evidence="2" type="ORF">GCM10007116_08640</name>
    <name evidence="1" type="ORF">HS1genome_1012</name>
</gene>
<dbReference type="OrthoDB" id="42865at2157"/>
<evidence type="ECO:0000313" key="3">
    <source>
        <dbReference type="Proteomes" id="UP000276741"/>
    </source>
</evidence>
<accession>A0A348B371</accession>
<reference evidence="1" key="3">
    <citation type="journal article" date="2019" name="BMC Res. Notes">
        <title>Complete genome sequence of the Sulfodiicoccus acidiphilus strain HS-1T, the first crenarchaeon that lacks polB3, isolated from an acidic hot spring in Ohwaku-dani, Hakone, Japan.</title>
        <authorList>
            <person name="Sakai H.D."/>
            <person name="Kurosawa N."/>
        </authorList>
    </citation>
    <scope>NUCLEOTIDE SEQUENCE</scope>
    <source>
        <strain evidence="1">HS-1</strain>
    </source>
</reference>
<reference evidence="2" key="1">
    <citation type="journal article" date="2014" name="Int. J. Syst. Evol. Microbiol.">
        <title>Complete genome sequence of Corynebacterium casei LMG S-19264T (=DSM 44701T), isolated from a smear-ripened cheese.</title>
        <authorList>
            <consortium name="US DOE Joint Genome Institute (JGI-PGF)"/>
            <person name="Walter F."/>
            <person name="Albersmeier A."/>
            <person name="Kalinowski J."/>
            <person name="Ruckert C."/>
        </authorList>
    </citation>
    <scope>NUCLEOTIDE SEQUENCE</scope>
    <source>
        <strain evidence="2">JCM 31740</strain>
    </source>
</reference>
<dbReference type="EMBL" id="AP018553">
    <property type="protein sequence ID" value="BBD72623.1"/>
    <property type="molecule type" value="Genomic_DNA"/>
</dbReference>
<dbReference type="AlphaFoldDB" id="A0A348B371"/>
<organism evidence="1 3">
    <name type="scientific">Sulfodiicoccus acidiphilus</name>
    <dbReference type="NCBI Taxonomy" id="1670455"/>
    <lineage>
        <taxon>Archaea</taxon>
        <taxon>Thermoproteota</taxon>
        <taxon>Thermoprotei</taxon>
        <taxon>Sulfolobales</taxon>
        <taxon>Sulfolobaceae</taxon>
        <taxon>Sulfodiicoccus</taxon>
    </lineage>
</organism>
<proteinExistence type="predicted"/>
<evidence type="ECO:0000313" key="1">
    <source>
        <dbReference type="EMBL" id="BBD72623.1"/>
    </source>
</evidence>
<dbReference type="RefSeq" id="WP_126449894.1">
    <property type="nucleotide sequence ID" value="NZ_AP018553.1"/>
</dbReference>
<name>A0A348B371_9CREN</name>
<sequence>MKLKEYLSKLDEVGRRAMLLGTAEAKELGKNFLVLESKMGIGLILYLNPFTEEIYDFYLSIPSSTSNARLKFLALFKDNEGKVKYIYQVLDEEYAVELLNSVESYHLANGELEDFLEFILTS</sequence>
<dbReference type="KEGG" id="sacd:HS1genome_1012"/>
<dbReference type="Proteomes" id="UP000616143">
    <property type="component" value="Unassembled WGS sequence"/>
</dbReference>
<protein>
    <submittedName>
        <fullName evidence="1">Uncharacterized protein</fullName>
    </submittedName>
</protein>